<dbReference type="OrthoDB" id="5376804at2759"/>
<accession>A0A0D2AFV8</accession>
<dbReference type="Proteomes" id="UP000053259">
    <property type="component" value="Unassembled WGS sequence"/>
</dbReference>
<dbReference type="Pfam" id="PF11374">
    <property type="entry name" value="DUF3176"/>
    <property type="match status" value="1"/>
</dbReference>
<name>A0A0D2AFV8_9PEZI</name>
<dbReference type="PANTHER" id="PTHR35394">
    <property type="entry name" value="DUF3176 DOMAIN-CONTAINING PROTEIN"/>
    <property type="match status" value="1"/>
</dbReference>
<dbReference type="PANTHER" id="PTHR35394:SF5">
    <property type="entry name" value="DUF3176 DOMAIN-CONTAINING PROTEIN"/>
    <property type="match status" value="1"/>
</dbReference>
<dbReference type="AlphaFoldDB" id="A0A0D2AFV8"/>
<evidence type="ECO:0000256" key="1">
    <source>
        <dbReference type="SAM" id="Phobius"/>
    </source>
</evidence>
<dbReference type="RefSeq" id="XP_016215727.1">
    <property type="nucleotide sequence ID" value="XM_016356204.1"/>
</dbReference>
<dbReference type="InterPro" id="IPR021514">
    <property type="entry name" value="DUF3176"/>
</dbReference>
<dbReference type="GeneID" id="27311034"/>
<organism evidence="2 3">
    <name type="scientific">Verruconis gallopava</name>
    <dbReference type="NCBI Taxonomy" id="253628"/>
    <lineage>
        <taxon>Eukaryota</taxon>
        <taxon>Fungi</taxon>
        <taxon>Dikarya</taxon>
        <taxon>Ascomycota</taxon>
        <taxon>Pezizomycotina</taxon>
        <taxon>Dothideomycetes</taxon>
        <taxon>Pleosporomycetidae</taxon>
        <taxon>Venturiales</taxon>
        <taxon>Sympoventuriaceae</taxon>
        <taxon>Verruconis</taxon>
    </lineage>
</organism>
<keyword evidence="1" id="KW-1133">Transmembrane helix</keyword>
<dbReference type="VEuPathDB" id="FungiDB:PV09_03061"/>
<reference evidence="2 3" key="1">
    <citation type="submission" date="2015-01" db="EMBL/GenBank/DDBJ databases">
        <title>The Genome Sequence of Ochroconis gallopava CBS43764.</title>
        <authorList>
            <consortium name="The Broad Institute Genomics Platform"/>
            <person name="Cuomo C."/>
            <person name="de Hoog S."/>
            <person name="Gorbushina A."/>
            <person name="Stielow B."/>
            <person name="Teixiera M."/>
            <person name="Abouelleil A."/>
            <person name="Chapman S.B."/>
            <person name="Priest M."/>
            <person name="Young S.K."/>
            <person name="Wortman J."/>
            <person name="Nusbaum C."/>
            <person name="Birren B."/>
        </authorList>
    </citation>
    <scope>NUCLEOTIDE SEQUENCE [LARGE SCALE GENOMIC DNA]</scope>
    <source>
        <strain evidence="2 3">CBS 43764</strain>
    </source>
</reference>
<keyword evidence="3" id="KW-1185">Reference proteome</keyword>
<dbReference type="HOGENOM" id="CLU_015092_0_1_1"/>
<evidence type="ECO:0000313" key="2">
    <source>
        <dbReference type="EMBL" id="KIW05858.1"/>
    </source>
</evidence>
<dbReference type="EMBL" id="KN847536">
    <property type="protein sequence ID" value="KIW05858.1"/>
    <property type="molecule type" value="Genomic_DNA"/>
</dbReference>
<dbReference type="InParanoid" id="A0A0D2AFV8"/>
<proteinExistence type="predicted"/>
<keyword evidence="1" id="KW-0472">Membrane</keyword>
<gene>
    <name evidence="2" type="ORF">PV09_03061</name>
</gene>
<sequence length="583" mass="65476">MLASYDNKPLPKSLPLGITLNAYISMLSAVAKMALAVPLEEALGAQRYLWFSKKEAQRPLMDFERFDDAARGPIGAVRLLCRTRARSFATIGGFIFLLSLALDPTFQQLVVLPKKPSLENRSKIPRVVTLRKASIQESNGTEGLGFNAEMDSAVSTFFVSHYTQKPISFYCPSDECTWPNFQTLGVCAQSEDISHLLDFGCREESGDWRSEYVQVISGTRPPNLNRTSCGWYFNMTSDQPMLMSGYTPGETSLTDSALIMRTLNLRDPYNNNVYWNTTLMFPQIPAPISNFAIVASTDAESVFQNRTPQAYQVNMRWCIKTIAASFREGLLDEKVVSTFTNDTQIPDPLITKWLDNSYWDYTYTENITITPPDQGDTFVVLNNSALAARFVMDNWTPSFLTQTNISTLPFLRYMNDYAPSAFGMVSESTNATSWIASRKIPDVAQDMAEAMTNSVRNNGLSAETILGTGVPEIYVEVQWAWFAFPVILLVMTLFFLLSTIWQTAGSTSLWKSSSLTVLTHGLSWDAKYALRDLRTMRDIREKAAEMHVFLNKEKEGGTLDIHIEPASSGDWEKQFAARYLSMA</sequence>
<feature type="transmembrane region" description="Helical" evidence="1">
    <location>
        <begin position="479"/>
        <end position="501"/>
    </location>
</feature>
<protein>
    <submittedName>
        <fullName evidence="2">Uncharacterized protein</fullName>
    </submittedName>
</protein>
<evidence type="ECO:0000313" key="3">
    <source>
        <dbReference type="Proteomes" id="UP000053259"/>
    </source>
</evidence>
<keyword evidence="1" id="KW-0812">Transmembrane</keyword>